<dbReference type="EMBL" id="KN832076">
    <property type="protein sequence ID" value="KIN95116.1"/>
    <property type="molecule type" value="Genomic_DNA"/>
</dbReference>
<evidence type="ECO:0000313" key="2">
    <source>
        <dbReference type="Proteomes" id="UP000054217"/>
    </source>
</evidence>
<accession>A0A0C3JBR2</accession>
<proteinExistence type="predicted"/>
<organism evidence="1 2">
    <name type="scientific">Pisolithus tinctorius Marx 270</name>
    <dbReference type="NCBI Taxonomy" id="870435"/>
    <lineage>
        <taxon>Eukaryota</taxon>
        <taxon>Fungi</taxon>
        <taxon>Dikarya</taxon>
        <taxon>Basidiomycota</taxon>
        <taxon>Agaricomycotina</taxon>
        <taxon>Agaricomycetes</taxon>
        <taxon>Agaricomycetidae</taxon>
        <taxon>Boletales</taxon>
        <taxon>Sclerodermatineae</taxon>
        <taxon>Pisolithaceae</taxon>
        <taxon>Pisolithus</taxon>
    </lineage>
</organism>
<reference evidence="1 2" key="1">
    <citation type="submission" date="2014-04" db="EMBL/GenBank/DDBJ databases">
        <authorList>
            <consortium name="DOE Joint Genome Institute"/>
            <person name="Kuo A."/>
            <person name="Kohler A."/>
            <person name="Costa M.D."/>
            <person name="Nagy L.G."/>
            <person name="Floudas D."/>
            <person name="Copeland A."/>
            <person name="Barry K.W."/>
            <person name="Cichocki N."/>
            <person name="Veneault-Fourrey C."/>
            <person name="LaButti K."/>
            <person name="Lindquist E.A."/>
            <person name="Lipzen A."/>
            <person name="Lundell T."/>
            <person name="Morin E."/>
            <person name="Murat C."/>
            <person name="Sun H."/>
            <person name="Tunlid A."/>
            <person name="Henrissat B."/>
            <person name="Grigoriev I.V."/>
            <person name="Hibbett D.S."/>
            <person name="Martin F."/>
            <person name="Nordberg H.P."/>
            <person name="Cantor M.N."/>
            <person name="Hua S.X."/>
        </authorList>
    </citation>
    <scope>NUCLEOTIDE SEQUENCE [LARGE SCALE GENOMIC DNA]</scope>
    <source>
        <strain evidence="1 2">Marx 270</strain>
    </source>
</reference>
<dbReference type="InParanoid" id="A0A0C3JBR2"/>
<evidence type="ECO:0000313" key="1">
    <source>
        <dbReference type="EMBL" id="KIN95116.1"/>
    </source>
</evidence>
<reference evidence="2" key="2">
    <citation type="submission" date="2015-01" db="EMBL/GenBank/DDBJ databases">
        <title>Evolutionary Origins and Diversification of the Mycorrhizal Mutualists.</title>
        <authorList>
            <consortium name="DOE Joint Genome Institute"/>
            <consortium name="Mycorrhizal Genomics Consortium"/>
            <person name="Kohler A."/>
            <person name="Kuo A."/>
            <person name="Nagy L.G."/>
            <person name="Floudas D."/>
            <person name="Copeland A."/>
            <person name="Barry K.W."/>
            <person name="Cichocki N."/>
            <person name="Veneault-Fourrey C."/>
            <person name="LaButti K."/>
            <person name="Lindquist E.A."/>
            <person name="Lipzen A."/>
            <person name="Lundell T."/>
            <person name="Morin E."/>
            <person name="Murat C."/>
            <person name="Riley R."/>
            <person name="Ohm R."/>
            <person name="Sun H."/>
            <person name="Tunlid A."/>
            <person name="Henrissat B."/>
            <person name="Grigoriev I.V."/>
            <person name="Hibbett D.S."/>
            <person name="Martin F."/>
        </authorList>
    </citation>
    <scope>NUCLEOTIDE SEQUENCE [LARGE SCALE GENOMIC DNA]</scope>
    <source>
        <strain evidence="2">Marx 270</strain>
    </source>
</reference>
<dbReference type="HOGENOM" id="CLU_046434_0_0_1"/>
<keyword evidence="2" id="KW-1185">Reference proteome</keyword>
<name>A0A0C3JBR2_PISTI</name>
<dbReference type="OrthoDB" id="2804425at2759"/>
<dbReference type="AlphaFoldDB" id="A0A0C3JBR2"/>
<sequence length="343" mass="37796">MDSTLPTSATEGTTQHVSNEIDDIISVLKTNTLTFYGTTAQLASRAEFFQGGFSGDIAVVKDSGDETTELLISGIFQVDRQNFFMGPEGAYMPMGAFKREFSETKLSCQLIAVQRDAAFKTACADFPAIVGNIRGLERLIPSKKGTTLVSCIREANGVSSIRVSHSLFTKKDDSVDPDTASLDEARTADWPVQERTRSALDCAAMTHVVCPLPAFDQDHRPIAACDYQRKLCGAVVIVHFALIHYYFKQDKKSVFSGVLHEMVVLCEPPPPPTNPLKRSVYGGGPSFAHMPTTKKVRQVCLIYPSYSPSTAYRSFRLKSTHCVYRRHRVSLFGGSRLRTSSLC</sequence>
<protein>
    <submittedName>
        <fullName evidence="1">Uncharacterized protein</fullName>
    </submittedName>
</protein>
<dbReference type="Proteomes" id="UP000054217">
    <property type="component" value="Unassembled WGS sequence"/>
</dbReference>
<gene>
    <name evidence="1" type="ORF">M404DRAFT_166677</name>
</gene>